<dbReference type="AlphaFoldDB" id="A0A433S9Q3"/>
<evidence type="ECO:0000256" key="3">
    <source>
        <dbReference type="ARBA" id="ARBA00010747"/>
    </source>
</evidence>
<keyword evidence="6" id="KW-0349">Heme</keyword>
<feature type="transmembrane region" description="Helical" evidence="13">
    <location>
        <begin position="127"/>
        <end position="147"/>
    </location>
</feature>
<evidence type="ECO:0000256" key="9">
    <source>
        <dbReference type="ARBA" id="ARBA00022982"/>
    </source>
</evidence>
<keyword evidence="7 13" id="KW-0812">Transmembrane</keyword>
<comment type="subcellular location">
    <subcellularLocation>
        <location evidence="2">Cell membrane</location>
        <topology evidence="2">Multi-pass membrane protein</topology>
    </subcellularLocation>
</comment>
<proteinExistence type="inferred from homology"/>
<dbReference type="GO" id="GO:0015944">
    <property type="term" value="P:formate oxidation"/>
    <property type="evidence" value="ECO:0007669"/>
    <property type="project" value="TreeGrafter"/>
</dbReference>
<sequence>MSKHNEKARFSELDGKPAIERYSAGARLNHWVVAICFVLLALSGLAFFHPGTFWLSNLFGSGTWARILHPFIGVLMFISFCGLFVRFVSHNFLSKDDIHWIINFKDVISNNEAKIPPAGRYNAGQKFLFWALFWLMLGLMATGIVIWRSYFSHYFSVELIRAAVLLHAVCGFGLICTIIIHVYAAIWVQGTISAMIRGKVSYGWVKHNHPAWYKEIVESEKAAVKKG</sequence>
<protein>
    <submittedName>
        <fullName evidence="15">Formate dehydrogenase, cytochrome b556(Fdo) subunit</fullName>
    </submittedName>
</protein>
<dbReference type="InterPro" id="IPR051817">
    <property type="entry name" value="FDH_cytochrome_b556_subunit"/>
</dbReference>
<comment type="caution">
    <text evidence="15">The sequence shown here is derived from an EMBL/GenBank/DDBJ whole genome shotgun (WGS) entry which is preliminary data.</text>
</comment>
<keyword evidence="8" id="KW-0479">Metal-binding</keyword>
<dbReference type="GO" id="GO:0009326">
    <property type="term" value="C:formate dehydrogenase complex"/>
    <property type="evidence" value="ECO:0007669"/>
    <property type="project" value="InterPro"/>
</dbReference>
<organism evidence="15 16">
    <name type="scientific">Saezia sanguinis</name>
    <dbReference type="NCBI Taxonomy" id="1965230"/>
    <lineage>
        <taxon>Bacteria</taxon>
        <taxon>Pseudomonadati</taxon>
        <taxon>Pseudomonadota</taxon>
        <taxon>Betaproteobacteria</taxon>
        <taxon>Burkholderiales</taxon>
        <taxon>Saeziaceae</taxon>
        <taxon>Saezia</taxon>
    </lineage>
</organism>
<dbReference type="RefSeq" id="WP_126981126.1">
    <property type="nucleotide sequence ID" value="NZ_PQSP01000012.1"/>
</dbReference>
<dbReference type="GO" id="GO:0036397">
    <property type="term" value="F:formate dehydrogenase (quinone) activity"/>
    <property type="evidence" value="ECO:0007669"/>
    <property type="project" value="TreeGrafter"/>
</dbReference>
<dbReference type="PANTHER" id="PTHR30074:SF5">
    <property type="entry name" value="FORMATE DEHYDROGENASE, NITRATE-INDUCIBLE, CYTOCHROME B556(FDN) SUBUNIT"/>
    <property type="match status" value="1"/>
</dbReference>
<dbReference type="EMBL" id="PQSP01000012">
    <property type="protein sequence ID" value="RUS65477.1"/>
    <property type="molecule type" value="Genomic_DNA"/>
</dbReference>
<evidence type="ECO:0000313" key="15">
    <source>
        <dbReference type="EMBL" id="RUS65477.1"/>
    </source>
</evidence>
<dbReference type="FunFam" id="1.20.950.20:FF:000002">
    <property type="entry name" value="Formate dehydrogenase cytochrome b556 subunit"/>
    <property type="match status" value="1"/>
</dbReference>
<evidence type="ECO:0000259" key="14">
    <source>
        <dbReference type="Pfam" id="PF01292"/>
    </source>
</evidence>
<comment type="cofactor">
    <cofactor evidence="1">
        <name>heme</name>
        <dbReference type="ChEBI" id="CHEBI:30413"/>
    </cofactor>
</comment>
<dbReference type="Proteomes" id="UP000286947">
    <property type="component" value="Unassembled WGS sequence"/>
</dbReference>
<reference evidence="15 16" key="1">
    <citation type="submission" date="2018-01" db="EMBL/GenBank/DDBJ databases">
        <title>Saezia sanguinis gen. nov., sp. nov., in the order Burkholderiales isolated from human blood.</title>
        <authorList>
            <person name="Medina-Pascual M.J."/>
            <person name="Valdezate S."/>
            <person name="Monzon S."/>
            <person name="Cuesta I."/>
            <person name="Carrasco G."/>
            <person name="Villalon P."/>
            <person name="Saez-Nieto J.A."/>
        </authorList>
    </citation>
    <scope>NUCLEOTIDE SEQUENCE [LARGE SCALE GENOMIC DNA]</scope>
    <source>
        <strain evidence="15 16">CNM695-12</strain>
    </source>
</reference>
<accession>A0A433S9Q3</accession>
<dbReference type="GO" id="GO:0046872">
    <property type="term" value="F:metal ion binding"/>
    <property type="evidence" value="ECO:0007669"/>
    <property type="project" value="UniProtKB-KW"/>
</dbReference>
<dbReference type="InterPro" id="IPR006471">
    <property type="entry name" value="Formate_DH_gsu"/>
</dbReference>
<evidence type="ECO:0000256" key="13">
    <source>
        <dbReference type="SAM" id="Phobius"/>
    </source>
</evidence>
<evidence type="ECO:0000256" key="1">
    <source>
        <dbReference type="ARBA" id="ARBA00001971"/>
    </source>
</evidence>
<feature type="transmembrane region" description="Helical" evidence="13">
    <location>
        <begin position="67"/>
        <end position="88"/>
    </location>
</feature>
<dbReference type="GO" id="GO:0009055">
    <property type="term" value="F:electron transfer activity"/>
    <property type="evidence" value="ECO:0007669"/>
    <property type="project" value="InterPro"/>
</dbReference>
<evidence type="ECO:0000256" key="10">
    <source>
        <dbReference type="ARBA" id="ARBA00022989"/>
    </source>
</evidence>
<keyword evidence="16" id="KW-1185">Reference proteome</keyword>
<feature type="domain" description="Cytochrome b561 bacterial/Ni-hydrogenase" evidence="14">
    <location>
        <begin position="21"/>
        <end position="198"/>
    </location>
</feature>
<evidence type="ECO:0000313" key="16">
    <source>
        <dbReference type="Proteomes" id="UP000286947"/>
    </source>
</evidence>
<name>A0A433S9Q3_9BURK</name>
<evidence type="ECO:0000256" key="6">
    <source>
        <dbReference type="ARBA" id="ARBA00022617"/>
    </source>
</evidence>
<feature type="transmembrane region" description="Helical" evidence="13">
    <location>
        <begin position="159"/>
        <end position="188"/>
    </location>
</feature>
<keyword evidence="11" id="KW-0408">Iron</keyword>
<evidence type="ECO:0000256" key="7">
    <source>
        <dbReference type="ARBA" id="ARBA00022692"/>
    </source>
</evidence>
<dbReference type="GO" id="GO:0008863">
    <property type="term" value="F:formate dehydrogenase (NAD+) activity"/>
    <property type="evidence" value="ECO:0007669"/>
    <property type="project" value="InterPro"/>
</dbReference>
<dbReference type="GO" id="GO:0022904">
    <property type="term" value="P:respiratory electron transport chain"/>
    <property type="evidence" value="ECO:0007669"/>
    <property type="project" value="InterPro"/>
</dbReference>
<keyword evidence="5" id="KW-1003">Cell membrane</keyword>
<keyword evidence="4" id="KW-0813">Transport</keyword>
<comment type="similarity">
    <text evidence="3">Belongs to the formate dehydrogenase gamma subunit family.</text>
</comment>
<keyword evidence="12 13" id="KW-0472">Membrane</keyword>
<keyword evidence="10 13" id="KW-1133">Transmembrane helix</keyword>
<evidence type="ECO:0000256" key="12">
    <source>
        <dbReference type="ARBA" id="ARBA00023136"/>
    </source>
</evidence>
<dbReference type="GO" id="GO:0005886">
    <property type="term" value="C:plasma membrane"/>
    <property type="evidence" value="ECO:0007669"/>
    <property type="project" value="UniProtKB-SubCell"/>
</dbReference>
<keyword evidence="9" id="KW-0249">Electron transport</keyword>
<gene>
    <name evidence="15" type="primary">fdoI</name>
    <name evidence="15" type="ORF">CUZ56_02934</name>
</gene>
<evidence type="ECO:0000256" key="11">
    <source>
        <dbReference type="ARBA" id="ARBA00023004"/>
    </source>
</evidence>
<evidence type="ECO:0000256" key="4">
    <source>
        <dbReference type="ARBA" id="ARBA00022448"/>
    </source>
</evidence>
<evidence type="ECO:0000256" key="8">
    <source>
        <dbReference type="ARBA" id="ARBA00022723"/>
    </source>
</evidence>
<dbReference type="OrthoDB" id="9790598at2"/>
<dbReference type="NCBIfam" id="TIGR01583">
    <property type="entry name" value="formate-DH-gamm"/>
    <property type="match status" value="1"/>
</dbReference>
<dbReference type="InterPro" id="IPR011577">
    <property type="entry name" value="Cyt_b561_bac/Ni-Hgenase"/>
</dbReference>
<dbReference type="Pfam" id="PF01292">
    <property type="entry name" value="Ni_hydr_CYTB"/>
    <property type="match status" value="1"/>
</dbReference>
<evidence type="ECO:0000256" key="5">
    <source>
        <dbReference type="ARBA" id="ARBA00022475"/>
    </source>
</evidence>
<feature type="transmembrane region" description="Helical" evidence="13">
    <location>
        <begin position="31"/>
        <end position="55"/>
    </location>
</feature>
<dbReference type="PANTHER" id="PTHR30074">
    <property type="entry name" value="FORMATE DEHYDROGENASE, NITRATE-INDUCIBLE, CYTOCHROME B556 FDN SUBUNIT"/>
    <property type="match status" value="1"/>
</dbReference>
<dbReference type="SUPFAM" id="SSF81342">
    <property type="entry name" value="Transmembrane di-heme cytochromes"/>
    <property type="match status" value="1"/>
</dbReference>
<dbReference type="Gene3D" id="1.20.950.20">
    <property type="entry name" value="Transmembrane di-heme cytochromes, Chain C"/>
    <property type="match status" value="1"/>
</dbReference>
<dbReference type="InterPro" id="IPR016174">
    <property type="entry name" value="Di-haem_cyt_TM"/>
</dbReference>
<dbReference type="GO" id="GO:0009061">
    <property type="term" value="P:anaerobic respiration"/>
    <property type="evidence" value="ECO:0007669"/>
    <property type="project" value="TreeGrafter"/>
</dbReference>
<evidence type="ECO:0000256" key="2">
    <source>
        <dbReference type="ARBA" id="ARBA00004651"/>
    </source>
</evidence>